<organism evidence="2 3">
    <name type="scientific">Plasmodium ovale wallikeri</name>
    <dbReference type="NCBI Taxonomy" id="864142"/>
    <lineage>
        <taxon>Eukaryota</taxon>
        <taxon>Sar</taxon>
        <taxon>Alveolata</taxon>
        <taxon>Apicomplexa</taxon>
        <taxon>Aconoidasida</taxon>
        <taxon>Haemosporida</taxon>
        <taxon>Plasmodiidae</taxon>
        <taxon>Plasmodium</taxon>
        <taxon>Plasmodium (Plasmodium)</taxon>
    </lineage>
</organism>
<keyword evidence="1" id="KW-0472">Membrane</keyword>
<accession>A0A1A9A0X8</accession>
<keyword evidence="3" id="KW-1185">Reference proteome</keyword>
<evidence type="ECO:0000256" key="1">
    <source>
        <dbReference type="SAM" id="Phobius"/>
    </source>
</evidence>
<protein>
    <submittedName>
        <fullName evidence="2">Uncharacterized protein</fullName>
    </submittedName>
</protein>
<keyword evidence="1" id="KW-1133">Transmembrane helix</keyword>
<reference evidence="3" key="1">
    <citation type="submission" date="2016-05" db="EMBL/GenBank/DDBJ databases">
        <authorList>
            <person name="Naeem Raeece"/>
        </authorList>
    </citation>
    <scope>NUCLEOTIDE SEQUENCE [LARGE SCALE GENOMIC DNA]</scope>
</reference>
<evidence type="ECO:0000313" key="3">
    <source>
        <dbReference type="Proteomes" id="UP000078555"/>
    </source>
</evidence>
<dbReference type="Proteomes" id="UP000078555">
    <property type="component" value="Unassembled WGS sequence"/>
</dbReference>
<keyword evidence="1" id="KW-0812">Transmembrane</keyword>
<dbReference type="AlphaFoldDB" id="A0A1A9A0X8"/>
<dbReference type="EMBL" id="FLRD01000157">
    <property type="protein sequence ID" value="SBT49851.1"/>
    <property type="molecule type" value="Genomic_DNA"/>
</dbReference>
<gene>
    <name evidence="2" type="ORF">POVWA1_060340</name>
</gene>
<proteinExistence type="predicted"/>
<feature type="transmembrane region" description="Helical" evidence="1">
    <location>
        <begin position="75"/>
        <end position="94"/>
    </location>
</feature>
<sequence length="143" mass="16875">MAVEPLSLASKAFDNASLAKCAHMSFRTRRVTYIQLRDSSERSTMIGTNKYDRVKKSQFRNHGKPSIWLITPIHYYYILKCAYFFSFFHNFLTCDCMQKNYRRMPFDSFRGNGGKRLKAEWIYGERVTSRFGEAVKTCLYEKT</sequence>
<evidence type="ECO:0000313" key="2">
    <source>
        <dbReference type="EMBL" id="SBT49851.1"/>
    </source>
</evidence>
<name>A0A1A9A0X8_PLAOA</name>